<evidence type="ECO:0000256" key="4">
    <source>
        <dbReference type="ARBA" id="ARBA00023002"/>
    </source>
</evidence>
<evidence type="ECO:0000256" key="1">
    <source>
        <dbReference type="ARBA" id="ARBA00007992"/>
    </source>
</evidence>
<dbReference type="GO" id="GO:0071949">
    <property type="term" value="F:FAD binding"/>
    <property type="evidence" value="ECO:0007669"/>
    <property type="project" value="InterPro"/>
</dbReference>
<gene>
    <name evidence="7" type="ORF">C8A01DRAFT_48579</name>
</gene>
<evidence type="ECO:0000313" key="8">
    <source>
        <dbReference type="Proteomes" id="UP001303115"/>
    </source>
</evidence>
<dbReference type="EMBL" id="MU854452">
    <property type="protein sequence ID" value="KAK4035192.1"/>
    <property type="molecule type" value="Genomic_DNA"/>
</dbReference>
<accession>A0AAN6PFR4</accession>
<dbReference type="InterPro" id="IPR050493">
    <property type="entry name" value="FAD-dep_Monooxygenase_BioMet"/>
</dbReference>
<dbReference type="Pfam" id="PF13450">
    <property type="entry name" value="NAD_binding_8"/>
    <property type="match status" value="1"/>
</dbReference>
<evidence type="ECO:0000259" key="6">
    <source>
        <dbReference type="Pfam" id="PF01494"/>
    </source>
</evidence>
<keyword evidence="8" id="KW-1185">Reference proteome</keyword>
<evidence type="ECO:0000256" key="5">
    <source>
        <dbReference type="ARBA" id="ARBA00023033"/>
    </source>
</evidence>
<keyword evidence="3" id="KW-0274">FAD</keyword>
<dbReference type="PRINTS" id="PR00420">
    <property type="entry name" value="RNGMNOXGNASE"/>
</dbReference>
<proteinExistence type="inferred from homology"/>
<dbReference type="SUPFAM" id="SSF54373">
    <property type="entry name" value="FAD-linked reductases, C-terminal domain"/>
    <property type="match status" value="1"/>
</dbReference>
<comment type="caution">
    <text evidence="7">The sequence shown here is derived from an EMBL/GenBank/DDBJ whole genome shotgun (WGS) entry which is preliminary data.</text>
</comment>
<dbReference type="Pfam" id="PF01494">
    <property type="entry name" value="FAD_binding_3"/>
    <property type="match status" value="1"/>
</dbReference>
<dbReference type="GO" id="GO:0004497">
    <property type="term" value="F:monooxygenase activity"/>
    <property type="evidence" value="ECO:0007669"/>
    <property type="project" value="UniProtKB-KW"/>
</dbReference>
<dbReference type="AlphaFoldDB" id="A0AAN6PFR4"/>
<dbReference type="Gene3D" id="3.50.50.60">
    <property type="entry name" value="FAD/NAD(P)-binding domain"/>
    <property type="match status" value="1"/>
</dbReference>
<name>A0AAN6PFR4_9PEZI</name>
<dbReference type="InterPro" id="IPR002938">
    <property type="entry name" value="FAD-bd"/>
</dbReference>
<dbReference type="PANTHER" id="PTHR13789:SF215">
    <property type="entry name" value="FAD-BINDING DOMAIN-CONTAINING PROTEIN-RELATED"/>
    <property type="match status" value="1"/>
</dbReference>
<reference evidence="8" key="1">
    <citation type="journal article" date="2023" name="Mol. Phylogenet. Evol.">
        <title>Genome-scale phylogeny and comparative genomics of the fungal order Sordariales.</title>
        <authorList>
            <person name="Hensen N."/>
            <person name="Bonometti L."/>
            <person name="Westerberg I."/>
            <person name="Brannstrom I.O."/>
            <person name="Guillou S."/>
            <person name="Cros-Aarteil S."/>
            <person name="Calhoun S."/>
            <person name="Haridas S."/>
            <person name="Kuo A."/>
            <person name="Mondo S."/>
            <person name="Pangilinan J."/>
            <person name="Riley R."/>
            <person name="LaButti K."/>
            <person name="Andreopoulos B."/>
            <person name="Lipzen A."/>
            <person name="Chen C."/>
            <person name="Yan M."/>
            <person name="Daum C."/>
            <person name="Ng V."/>
            <person name="Clum A."/>
            <person name="Steindorff A."/>
            <person name="Ohm R.A."/>
            <person name="Martin F."/>
            <person name="Silar P."/>
            <person name="Natvig D.O."/>
            <person name="Lalanne C."/>
            <person name="Gautier V."/>
            <person name="Ament-Velasquez S.L."/>
            <person name="Kruys A."/>
            <person name="Hutchinson M.I."/>
            <person name="Powell A.J."/>
            <person name="Barry K."/>
            <person name="Miller A.N."/>
            <person name="Grigoriev I.V."/>
            <person name="Debuchy R."/>
            <person name="Gladieux P."/>
            <person name="Hiltunen Thoren M."/>
            <person name="Johannesson H."/>
        </authorList>
    </citation>
    <scope>NUCLEOTIDE SEQUENCE [LARGE SCALE GENOMIC DNA]</scope>
    <source>
        <strain evidence="8">CBS 284.82</strain>
    </source>
</reference>
<keyword evidence="4" id="KW-0560">Oxidoreductase</keyword>
<evidence type="ECO:0000256" key="2">
    <source>
        <dbReference type="ARBA" id="ARBA00022630"/>
    </source>
</evidence>
<dbReference type="InterPro" id="IPR036188">
    <property type="entry name" value="FAD/NAD-bd_sf"/>
</dbReference>
<dbReference type="Proteomes" id="UP001303115">
    <property type="component" value="Unassembled WGS sequence"/>
</dbReference>
<organism evidence="7 8">
    <name type="scientific">Parachaetomium inaequale</name>
    <dbReference type="NCBI Taxonomy" id="2588326"/>
    <lineage>
        <taxon>Eukaryota</taxon>
        <taxon>Fungi</taxon>
        <taxon>Dikarya</taxon>
        <taxon>Ascomycota</taxon>
        <taxon>Pezizomycotina</taxon>
        <taxon>Sordariomycetes</taxon>
        <taxon>Sordariomycetidae</taxon>
        <taxon>Sordariales</taxon>
        <taxon>Chaetomiaceae</taxon>
        <taxon>Parachaetomium</taxon>
    </lineage>
</organism>
<comment type="similarity">
    <text evidence="1">Belongs to the paxM FAD-dependent monooxygenase family.</text>
</comment>
<dbReference type="SUPFAM" id="SSF51905">
    <property type="entry name" value="FAD/NAD(P)-binding domain"/>
    <property type="match status" value="1"/>
</dbReference>
<dbReference type="PANTHER" id="PTHR13789">
    <property type="entry name" value="MONOOXYGENASE"/>
    <property type="match status" value="1"/>
</dbReference>
<keyword evidence="2" id="KW-0285">Flavoprotein</keyword>
<keyword evidence="5" id="KW-0503">Monooxygenase</keyword>
<feature type="domain" description="FAD-binding" evidence="6">
    <location>
        <begin position="254"/>
        <end position="342"/>
    </location>
</feature>
<evidence type="ECO:0000313" key="7">
    <source>
        <dbReference type="EMBL" id="KAK4035192.1"/>
    </source>
</evidence>
<sequence length="444" mass="48764">MEAGGGEQPERQPSPLGHAGVVGAGIAGLAAAIALRRAGWRVEVFERSQFKNEIGAAITVTPNGALVLNRWGFDMEKAEAVPNLSKVIALATDPRVILDRQEYADRGRELGHGVWSLHRVDLHRGLRDLATTPSADEAGQPVQITLGCAVEEVDCEAGVLKMADGQTVNKDLSLLLSDFTGYPCEARRNNRSIYRWLVSMDDVMADPDLREIYSNEPPGFMAWIDPGTKMLWTTYRCRGGKLLNIALGHQTQPFQVEKNGWHAQVSREEVLATADNYHPSIKKMVSMANEDGIHIHHVSTRPPLDSFVRGRTVVVGDAAHVMMPTHAAGAGISIESAASLEVLFREVNGKDSSTISCRLNLFDKLRIPRCNLTMLASNSKMGRLRQPGVVDEIRKFYHGPLPPPDALPYSEAWRQILFHHDEYRAAEELLAQASSQKSTLAEGG</sequence>
<evidence type="ECO:0000256" key="3">
    <source>
        <dbReference type="ARBA" id="ARBA00022827"/>
    </source>
</evidence>
<protein>
    <submittedName>
        <fullName evidence="7">3-hydroxybenzoate 6-hydroxylase</fullName>
    </submittedName>
</protein>